<accession>A0AAU7QR87</accession>
<dbReference type="Pfam" id="PF00347">
    <property type="entry name" value="Ribosomal_L6"/>
    <property type="match status" value="1"/>
</dbReference>
<dbReference type="AlphaFoldDB" id="A0AAU7QR87"/>
<sequence length="181" mass="21330">MSRIGKKKILIPNNINFIYKNNIFYVKGNLGKLKLKINKKVILFFKKKYIYLKIKNKKSIKEKSLYGLYRTLIYNMIIGVSKGFKKKLLIIGLEYKVIKHKNTLEFYLGYSHNIVIDIPKCIKVNIIINNNIIILNLFSYNKVLLGLYSSKIKSFKKPDPYKGKGIRFSNEYIIKKVRKKV</sequence>
<dbReference type="GO" id="GO:0022625">
    <property type="term" value="C:cytosolic large ribosomal subunit"/>
    <property type="evidence" value="ECO:0007669"/>
    <property type="project" value="TreeGrafter"/>
</dbReference>
<comment type="function">
    <text evidence="5">This protein binds to the 23S rRNA, and is important in its secondary structure. It is located near the subunit interface in the base of the L7/L12 stalk, and near the tRNA binding site of the peptidyltransferase center.</text>
</comment>
<keyword evidence="2 4" id="KW-0687">Ribonucleoprotein</keyword>
<keyword evidence="5" id="KW-0699">rRNA-binding</keyword>
<evidence type="ECO:0000256" key="2">
    <source>
        <dbReference type="ARBA" id="ARBA00023274"/>
    </source>
</evidence>
<feature type="domain" description="Large ribosomal subunit protein uL6 alpha-beta" evidence="6">
    <location>
        <begin position="92"/>
        <end position="167"/>
    </location>
</feature>
<dbReference type="EMBL" id="CP157893">
    <property type="protein sequence ID" value="XBT18140.1"/>
    <property type="molecule type" value="Genomic_DNA"/>
</dbReference>
<dbReference type="PROSITE" id="PS00525">
    <property type="entry name" value="RIBOSOMAL_L6_1"/>
    <property type="match status" value="1"/>
</dbReference>
<dbReference type="PRINTS" id="PR00059">
    <property type="entry name" value="RIBOSOMALL6"/>
</dbReference>
<reference evidence="7" key="1">
    <citation type="submission" date="2024-06" db="EMBL/GenBank/DDBJ databases">
        <title>Diversity, functionality, and evolutionary history of bacterial symbionts in false click beetles (Coleoptera, Throscidae).</title>
        <authorList>
            <person name="Wierz J.C."/>
            <person name="Malm H."/>
            <person name="Kaltenpoth M."/>
            <person name="Engl T."/>
        </authorList>
    </citation>
    <scope>NUCLEOTIDE SEQUENCE</scope>
    <source>
        <strain evidence="7">Tser</strain>
    </source>
</reference>
<dbReference type="PANTHER" id="PTHR11655">
    <property type="entry name" value="60S/50S RIBOSOMAL PROTEIN L6/L9"/>
    <property type="match status" value="1"/>
</dbReference>
<evidence type="ECO:0000256" key="5">
    <source>
        <dbReference type="RuleBase" id="RU003870"/>
    </source>
</evidence>
<evidence type="ECO:0000256" key="1">
    <source>
        <dbReference type="ARBA" id="ARBA00022980"/>
    </source>
</evidence>
<dbReference type="GO" id="GO:0003735">
    <property type="term" value="F:structural constituent of ribosome"/>
    <property type="evidence" value="ECO:0007669"/>
    <property type="project" value="InterPro"/>
</dbReference>
<dbReference type="InterPro" id="IPR019906">
    <property type="entry name" value="Ribosomal_uL6_bac-type"/>
</dbReference>
<name>A0AAU7QR87_9FLAO</name>
<evidence type="ECO:0000313" key="7">
    <source>
        <dbReference type="EMBL" id="XBT18140.1"/>
    </source>
</evidence>
<organism evidence="7">
    <name type="scientific">Candidatus Shikimatogenerans sp. Tser</name>
    <dbReference type="NCBI Taxonomy" id="3158568"/>
    <lineage>
        <taxon>Bacteria</taxon>
        <taxon>Pseudomonadati</taxon>
        <taxon>Bacteroidota</taxon>
        <taxon>Flavobacteriia</taxon>
        <taxon>Flavobacteriales</taxon>
        <taxon>Candidatus Shikimatogenerans</taxon>
    </lineage>
</organism>
<keyword evidence="1 4" id="KW-0689">Ribosomal protein</keyword>
<proteinExistence type="inferred from homology"/>
<evidence type="ECO:0000259" key="6">
    <source>
        <dbReference type="Pfam" id="PF00347"/>
    </source>
</evidence>
<dbReference type="GO" id="GO:0019843">
    <property type="term" value="F:rRNA binding"/>
    <property type="evidence" value="ECO:0007669"/>
    <property type="project" value="UniProtKB-KW"/>
</dbReference>
<evidence type="ECO:0000256" key="3">
    <source>
        <dbReference type="ARBA" id="ARBA00035454"/>
    </source>
</evidence>
<dbReference type="PIRSF" id="PIRSF002162">
    <property type="entry name" value="Ribosomal_L6"/>
    <property type="match status" value="1"/>
</dbReference>
<dbReference type="InterPro" id="IPR036789">
    <property type="entry name" value="Ribosomal_uL6-like_a/b-dom_sf"/>
</dbReference>
<dbReference type="GO" id="GO:0002181">
    <property type="term" value="P:cytoplasmic translation"/>
    <property type="evidence" value="ECO:0007669"/>
    <property type="project" value="TreeGrafter"/>
</dbReference>
<gene>
    <name evidence="7" type="primary">rplF</name>
    <name evidence="7" type="ORF">ABNO52_00790</name>
</gene>
<dbReference type="InterPro" id="IPR002358">
    <property type="entry name" value="Ribosomal_uL6_CS"/>
</dbReference>
<dbReference type="Gene3D" id="3.90.930.12">
    <property type="entry name" value="Ribosomal protein L6, alpha-beta domain"/>
    <property type="match status" value="2"/>
</dbReference>
<dbReference type="InterPro" id="IPR000702">
    <property type="entry name" value="Ribosomal_uL6-like"/>
</dbReference>
<dbReference type="SUPFAM" id="SSF56053">
    <property type="entry name" value="Ribosomal protein L6"/>
    <property type="match status" value="2"/>
</dbReference>
<evidence type="ECO:0000256" key="4">
    <source>
        <dbReference type="RuleBase" id="RU003869"/>
    </source>
</evidence>
<dbReference type="InterPro" id="IPR020040">
    <property type="entry name" value="Ribosomal_uL6_a/b-dom"/>
</dbReference>
<dbReference type="PANTHER" id="PTHR11655:SF14">
    <property type="entry name" value="LARGE RIBOSOMAL SUBUNIT PROTEIN UL6M"/>
    <property type="match status" value="1"/>
</dbReference>
<keyword evidence="5" id="KW-0694">RNA-binding</keyword>
<comment type="similarity">
    <text evidence="4">Belongs to the universal ribosomal protein uL6 family.</text>
</comment>
<protein>
    <recommendedName>
        <fullName evidence="3 5">50S ribosomal protein L6</fullName>
    </recommendedName>
</protein>